<dbReference type="InterPro" id="IPR008271">
    <property type="entry name" value="Ser/Thr_kinase_AS"/>
</dbReference>
<protein>
    <recommendedName>
        <fullName evidence="2">non-specific serine/threonine protein kinase</fullName>
        <ecNumber evidence="2">2.7.11.1</ecNumber>
    </recommendedName>
</protein>
<dbReference type="GO" id="GO:0000196">
    <property type="term" value="P:cell integrity MAPK cascade"/>
    <property type="evidence" value="ECO:0007669"/>
    <property type="project" value="UniProtKB-ARBA"/>
</dbReference>
<keyword evidence="7 10" id="KW-0067">ATP-binding</keyword>
<evidence type="ECO:0000256" key="7">
    <source>
        <dbReference type="ARBA" id="ARBA00022840"/>
    </source>
</evidence>
<feature type="region of interest" description="Disordered" evidence="11">
    <location>
        <begin position="971"/>
        <end position="1000"/>
    </location>
</feature>
<dbReference type="EMBL" id="CP002499">
    <property type="protein sequence ID" value="AET39053.1"/>
    <property type="molecule type" value="Genomic_DNA"/>
</dbReference>
<feature type="compositionally biased region" description="Low complexity" evidence="11">
    <location>
        <begin position="537"/>
        <end position="556"/>
    </location>
</feature>
<dbReference type="RefSeq" id="XP_003645870.1">
    <property type="nucleotide sequence ID" value="XM_003645822.1"/>
</dbReference>
<dbReference type="SMART" id="SM00220">
    <property type="entry name" value="S_TKc"/>
    <property type="match status" value="1"/>
</dbReference>
<dbReference type="GO" id="GO:0060211">
    <property type="term" value="P:regulation of nuclear-transcribed mRNA poly(A) tail shortening"/>
    <property type="evidence" value="ECO:0007669"/>
    <property type="project" value="UniProtKB-ARBA"/>
</dbReference>
<dbReference type="FunFam" id="1.10.510.10:FF:000534">
    <property type="entry name" value="Serine/threonine-protein kinase PKH2"/>
    <property type="match status" value="1"/>
</dbReference>
<gene>
    <name evidence="13" type="ordered locus">Ecym_3586</name>
</gene>
<dbReference type="InterPro" id="IPR017441">
    <property type="entry name" value="Protein_kinase_ATP_BS"/>
</dbReference>
<keyword evidence="5 10" id="KW-0547">Nucleotide-binding</keyword>
<dbReference type="GO" id="GO:0032511">
    <property type="term" value="P:late endosome to vacuole transport via multivesicular body sorting pathway"/>
    <property type="evidence" value="ECO:0007669"/>
    <property type="project" value="UniProtKB-ARBA"/>
</dbReference>
<feature type="domain" description="Protein kinase" evidence="12">
    <location>
        <begin position="202"/>
        <end position="465"/>
    </location>
</feature>
<dbReference type="SUPFAM" id="SSF56112">
    <property type="entry name" value="Protein kinase-like (PK-like)"/>
    <property type="match status" value="1"/>
</dbReference>
<comment type="similarity">
    <text evidence="1">Belongs to the protein kinase superfamily. AGC Ser/Thr protein kinase family. PDPK1 subfamily.</text>
</comment>
<sequence length="1077" mass="119992">MSFEYKKPLVPNDSLSMHKNKPAQRRRPPSLNDPSMASVPALTLGEGHLNSCDNPRGHTPYSGGHIYGQKLLRPSIGRALTDSSNFIPFDDQEQNPQSPTVGQKPGVVDSHLGVDQYSLDSDDDNYDNETYKLNTTEDLTDLGTANSGPLSVQFASMSVDETYKRRQEEWAERGAAKLVKDMKDPETGKITRQVIKKGIKDFKFGEALGDGSYSTVVLATSVDSGKKYAAKILNKEYLIRQKKVKYVNIEKNTLQRLNSNHVPGIIKLFFTFQDEANLYFLLEYAPNGDFLSIMKKYGSLNEECARYYGAQILNGIYFLHRHGIIHRDIKPENILLDKSMKVKLTDFGTAKLLNRKDGTEEYDLTTRSKSFVGTAEYVSPELLNDSWVDHKCDIWAFGCILFQMIAGKPPFKATNEYLTFQKVMKVQYAFTAGFPMVVRDLVKQILVKKPEHRLTIPQIEKHLFFSDINFRDGSLWSAAAPEIAPYKVTAKAMQSIPALKDKANNIKPMVLADSRGQTTASKSGGPSSPVFPETTKQQQQQLLQQNVSPNSNSNPNGADGYDSYRSNNLTVKLDPQTARILEHARNEIMERKNQARSSSASSSAATVALYRRKPSNDSSNNLSSGSSRSATQRASHSAPAHNFSNIVAGSSAGSTTPKSTPNSAHEVKPTSSCPQNNIKSIPPLSKVDILWSYYLLKMDERVIRMGEIKMAIVKNQDLEKRVDKVRGVMVESSKAPTKATLLSQVVRNGGHNTGFRSPDKVGSHLIESDYYSESVIIWDNVKEEYKEKLGDDLIDIDRGLTASKIRKLFSGIRTDDTADLLSMDNYINKMVVITTFGRCLVFVRTIKASVESNLFFELQYEINLSLPGVNIKEIMTDGNDPFGTFVIQTPFNSFVFNCPQHELDIWTNSLNKSVKKNYERIVLANKEEPPSEVATVAARLTVGRNSGIPKTPSISVSCSPKTYHSVTPVKHNDTVSQPNTPNANYNSAPVTPALQQNSDGKHERLFESFINRKNYEKQPVQPVPHSSALVHGLPAASSHVRSMTTHRNSEGSLYPPSSRIKGSSSRMFTRSERAFRK</sequence>
<dbReference type="InterPro" id="IPR000719">
    <property type="entry name" value="Prot_kinase_dom"/>
</dbReference>
<dbReference type="AlphaFoldDB" id="G8JQR9"/>
<evidence type="ECO:0000256" key="11">
    <source>
        <dbReference type="SAM" id="MobiDB-lite"/>
    </source>
</evidence>
<feature type="compositionally biased region" description="Polar residues" evidence="11">
    <location>
        <begin position="515"/>
        <end position="526"/>
    </location>
</feature>
<comment type="catalytic activity">
    <reaction evidence="9">
        <text>L-seryl-[protein] + ATP = O-phospho-L-seryl-[protein] + ADP + H(+)</text>
        <dbReference type="Rhea" id="RHEA:17989"/>
        <dbReference type="Rhea" id="RHEA-COMP:9863"/>
        <dbReference type="Rhea" id="RHEA-COMP:11604"/>
        <dbReference type="ChEBI" id="CHEBI:15378"/>
        <dbReference type="ChEBI" id="CHEBI:29999"/>
        <dbReference type="ChEBI" id="CHEBI:30616"/>
        <dbReference type="ChEBI" id="CHEBI:83421"/>
        <dbReference type="ChEBI" id="CHEBI:456216"/>
        <dbReference type="EC" id="2.7.11.1"/>
    </reaction>
</comment>
<evidence type="ECO:0000256" key="1">
    <source>
        <dbReference type="ARBA" id="ARBA00010006"/>
    </source>
</evidence>
<dbReference type="FunFam" id="3.30.200.20:FF:000191">
    <property type="entry name" value="3-phosphoinositide-dependent protein kinase 2-like"/>
    <property type="match status" value="1"/>
</dbReference>
<proteinExistence type="inferred from homology"/>
<evidence type="ECO:0000256" key="5">
    <source>
        <dbReference type="ARBA" id="ARBA00022741"/>
    </source>
</evidence>
<accession>G8JQR9</accession>
<dbReference type="PROSITE" id="PS00107">
    <property type="entry name" value="PROTEIN_KINASE_ATP"/>
    <property type="match status" value="1"/>
</dbReference>
<feature type="compositionally biased region" description="Polar residues" evidence="11">
    <location>
        <begin position="642"/>
        <end position="679"/>
    </location>
</feature>
<dbReference type="OrthoDB" id="347657at2759"/>
<evidence type="ECO:0000256" key="10">
    <source>
        <dbReference type="PROSITE-ProRule" id="PRU10141"/>
    </source>
</evidence>
<dbReference type="HOGENOM" id="CLU_005768_1_0_1"/>
<dbReference type="GO" id="GO:0004674">
    <property type="term" value="F:protein serine/threonine kinase activity"/>
    <property type="evidence" value="ECO:0007669"/>
    <property type="project" value="UniProtKB-KW"/>
</dbReference>
<dbReference type="GO" id="GO:0010606">
    <property type="term" value="P:positive regulation of cytoplasmic mRNA processing body assembly"/>
    <property type="evidence" value="ECO:0007669"/>
    <property type="project" value="UniProtKB-ARBA"/>
</dbReference>
<feature type="compositionally biased region" description="Polar residues" evidence="11">
    <location>
        <begin position="974"/>
        <end position="998"/>
    </location>
</feature>
<dbReference type="KEGG" id="erc:Ecym_3586"/>
<feature type="region of interest" description="Disordered" evidence="11">
    <location>
        <begin position="611"/>
        <end position="679"/>
    </location>
</feature>
<evidence type="ECO:0000259" key="12">
    <source>
        <dbReference type="PROSITE" id="PS50011"/>
    </source>
</evidence>
<dbReference type="STRING" id="931890.G8JQR9"/>
<comment type="catalytic activity">
    <reaction evidence="8">
        <text>L-threonyl-[protein] + ATP = O-phospho-L-threonyl-[protein] + ADP + H(+)</text>
        <dbReference type="Rhea" id="RHEA:46608"/>
        <dbReference type="Rhea" id="RHEA-COMP:11060"/>
        <dbReference type="Rhea" id="RHEA-COMP:11605"/>
        <dbReference type="ChEBI" id="CHEBI:15378"/>
        <dbReference type="ChEBI" id="CHEBI:30013"/>
        <dbReference type="ChEBI" id="CHEBI:30616"/>
        <dbReference type="ChEBI" id="CHEBI:61977"/>
        <dbReference type="ChEBI" id="CHEBI:456216"/>
        <dbReference type="EC" id="2.7.11.1"/>
    </reaction>
</comment>
<feature type="binding site" evidence="10">
    <location>
        <position position="231"/>
    </location>
    <ligand>
        <name>ATP</name>
        <dbReference type="ChEBI" id="CHEBI:30616"/>
    </ligand>
</feature>
<dbReference type="PANTHER" id="PTHR24356">
    <property type="entry name" value="SERINE/THREONINE-PROTEIN KINASE"/>
    <property type="match status" value="1"/>
</dbReference>
<dbReference type="InterPro" id="IPR011009">
    <property type="entry name" value="Kinase-like_dom_sf"/>
</dbReference>
<dbReference type="Gene3D" id="3.30.200.20">
    <property type="entry name" value="Phosphorylase Kinase, domain 1"/>
    <property type="match status" value="1"/>
</dbReference>
<name>G8JQR9_ERECY</name>
<evidence type="ECO:0000313" key="14">
    <source>
        <dbReference type="Proteomes" id="UP000006790"/>
    </source>
</evidence>
<evidence type="ECO:0000256" key="3">
    <source>
        <dbReference type="ARBA" id="ARBA00022527"/>
    </source>
</evidence>
<evidence type="ECO:0000256" key="8">
    <source>
        <dbReference type="ARBA" id="ARBA00047899"/>
    </source>
</evidence>
<reference evidence="14" key="1">
    <citation type="journal article" date="2012" name="G3 (Bethesda)">
        <title>Pichia sorbitophila, an interspecies yeast hybrid reveals early steps of genome resolution following polyploidization.</title>
        <authorList>
            <person name="Leh Louis V."/>
            <person name="Despons L."/>
            <person name="Friedrich A."/>
            <person name="Martin T."/>
            <person name="Durrens P."/>
            <person name="Casaregola S."/>
            <person name="Neuveglise C."/>
            <person name="Fairhead C."/>
            <person name="Marck C."/>
            <person name="Cruz J.A."/>
            <person name="Straub M.L."/>
            <person name="Kugler V."/>
            <person name="Sacerdot C."/>
            <person name="Uzunov Z."/>
            <person name="Thierry A."/>
            <person name="Weiss S."/>
            <person name="Bleykasten C."/>
            <person name="De Montigny J."/>
            <person name="Jacques N."/>
            <person name="Jung P."/>
            <person name="Lemaire M."/>
            <person name="Mallet S."/>
            <person name="Morel G."/>
            <person name="Richard G.F."/>
            <person name="Sarkar A."/>
            <person name="Savel G."/>
            <person name="Schacherer J."/>
            <person name="Seret M.L."/>
            <person name="Talla E."/>
            <person name="Samson G."/>
            <person name="Jubin C."/>
            <person name="Poulain J."/>
            <person name="Vacherie B."/>
            <person name="Barbe V."/>
            <person name="Pelletier E."/>
            <person name="Sherman D.J."/>
            <person name="Westhof E."/>
            <person name="Weissenbach J."/>
            <person name="Baret P.V."/>
            <person name="Wincker P."/>
            <person name="Gaillardin C."/>
            <person name="Dujon B."/>
            <person name="Souciet J.L."/>
        </authorList>
    </citation>
    <scope>NUCLEOTIDE SEQUENCE [LARGE SCALE GENOMIC DNA]</scope>
    <source>
        <strain evidence="14">CBS 270.75 / DBVPG 7215 / KCTC 17166 / NRRL Y-17582</strain>
    </source>
</reference>
<dbReference type="GO" id="GO:0005524">
    <property type="term" value="F:ATP binding"/>
    <property type="evidence" value="ECO:0007669"/>
    <property type="project" value="UniProtKB-UniRule"/>
</dbReference>
<evidence type="ECO:0000313" key="13">
    <source>
        <dbReference type="EMBL" id="AET39053.1"/>
    </source>
</evidence>
<evidence type="ECO:0000256" key="9">
    <source>
        <dbReference type="ARBA" id="ARBA00048679"/>
    </source>
</evidence>
<dbReference type="Gene3D" id="1.10.510.10">
    <property type="entry name" value="Transferase(Phosphotransferase) domain 1"/>
    <property type="match status" value="1"/>
</dbReference>
<dbReference type="CDD" id="cd05581">
    <property type="entry name" value="STKc_PDK1"/>
    <property type="match status" value="1"/>
</dbReference>
<feature type="region of interest" description="Disordered" evidence="11">
    <location>
        <begin position="515"/>
        <end position="573"/>
    </location>
</feature>
<dbReference type="Pfam" id="PF00069">
    <property type="entry name" value="Pkinase"/>
    <property type="match status" value="1"/>
</dbReference>
<evidence type="ECO:0000256" key="4">
    <source>
        <dbReference type="ARBA" id="ARBA00022679"/>
    </source>
</evidence>
<feature type="region of interest" description="Disordered" evidence="11">
    <location>
        <begin position="82"/>
        <end position="109"/>
    </location>
</feature>
<dbReference type="InterPro" id="IPR050236">
    <property type="entry name" value="Ser_Thr_kinase_AGC"/>
</dbReference>
<feature type="region of interest" description="Disordered" evidence="11">
    <location>
        <begin position="1035"/>
        <end position="1077"/>
    </location>
</feature>
<dbReference type="PANTHER" id="PTHR24356:SF163">
    <property type="entry name" value="3-PHOSPHOINOSITIDE-DEPENDENT PROTEIN KINASE 1-RELATED"/>
    <property type="match status" value="1"/>
</dbReference>
<dbReference type="FunCoup" id="G8JQR9">
    <property type="interactions" value="378"/>
</dbReference>
<organism evidence="13 14">
    <name type="scientific">Eremothecium cymbalariae (strain CBS 270.75 / DBVPG 7215 / KCTC 17166 / NRRL Y-17582)</name>
    <name type="common">Yeast</name>
    <dbReference type="NCBI Taxonomy" id="931890"/>
    <lineage>
        <taxon>Eukaryota</taxon>
        <taxon>Fungi</taxon>
        <taxon>Dikarya</taxon>
        <taxon>Ascomycota</taxon>
        <taxon>Saccharomycotina</taxon>
        <taxon>Saccharomycetes</taxon>
        <taxon>Saccharomycetales</taxon>
        <taxon>Saccharomycetaceae</taxon>
        <taxon>Eremothecium</taxon>
    </lineage>
</organism>
<dbReference type="EC" id="2.7.11.1" evidence="2"/>
<keyword evidence="3" id="KW-0723">Serine/threonine-protein kinase</keyword>
<evidence type="ECO:0000256" key="6">
    <source>
        <dbReference type="ARBA" id="ARBA00022777"/>
    </source>
</evidence>
<dbReference type="InParanoid" id="G8JQR9"/>
<feature type="compositionally biased region" description="Low complexity" evidence="11">
    <location>
        <begin position="616"/>
        <end position="629"/>
    </location>
</feature>
<dbReference type="GO" id="GO:0005938">
    <property type="term" value="C:cell cortex"/>
    <property type="evidence" value="ECO:0007669"/>
    <property type="project" value="UniProtKB-ARBA"/>
</dbReference>
<dbReference type="OMA" id="VMKVQYA"/>
<dbReference type="InterPro" id="IPR039046">
    <property type="entry name" value="PDPK1"/>
</dbReference>
<dbReference type="Proteomes" id="UP000006790">
    <property type="component" value="Chromosome 3"/>
</dbReference>
<keyword evidence="4" id="KW-0808">Transferase</keyword>
<dbReference type="PROSITE" id="PS50011">
    <property type="entry name" value="PROTEIN_KINASE_DOM"/>
    <property type="match status" value="1"/>
</dbReference>
<dbReference type="PROSITE" id="PS00108">
    <property type="entry name" value="PROTEIN_KINASE_ST"/>
    <property type="match status" value="1"/>
</dbReference>
<evidence type="ECO:0000256" key="2">
    <source>
        <dbReference type="ARBA" id="ARBA00012513"/>
    </source>
</evidence>
<feature type="compositionally biased region" description="Basic residues" evidence="11">
    <location>
        <begin position="18"/>
        <end position="28"/>
    </location>
</feature>
<keyword evidence="6" id="KW-0418">Kinase</keyword>
<dbReference type="GeneID" id="11471131"/>
<dbReference type="eggNOG" id="KOG0592">
    <property type="taxonomic scope" value="Eukaryota"/>
</dbReference>
<feature type="region of interest" description="Disordered" evidence="11">
    <location>
        <begin position="1"/>
        <end position="39"/>
    </location>
</feature>
<keyword evidence="14" id="KW-1185">Reference proteome</keyword>